<proteinExistence type="predicted"/>
<evidence type="ECO:0000313" key="2">
    <source>
        <dbReference type="EMBL" id="KAJ4979815.1"/>
    </source>
</evidence>
<keyword evidence="3" id="KW-1185">Reference proteome</keyword>
<dbReference type="PANTHER" id="PTHR33604:SF1">
    <property type="entry name" value="GLYCOSYLTRANSFERASE FAMILY PROTEIN 2"/>
    <property type="match status" value="1"/>
</dbReference>
<sequence length="948" mass="108348">MLWFSFFSRSASSVNNFIMGLVRTPSMRSGDYLEGMITDYVGGKPKMKVHRSATSRLVTALTCLQFAFAVYATFLLYYIGPTIDLPTKPDFLWATRIAKQWKQFIIPPHIVGHYQQASAIIGAELAPITPSEVCEHEQIDFLQKKSNDAQMIKVKRELYDEVLEFQRKSFGTETLSELMAMKSKWDLRGPNIPRITVILNHFKRKTLCSQLDLLLRQTLPFHSVWVLSFGSPNELSLKRIVDSYNDSRISFISSSYDFKYYGRFQMALQTEADLVYILDDDMIPGKKMLQILSHVVGTEKYKNSVLGSIGRILPFRQKDYTFPSYRKFRSKEAGLYLPDPAYDITIDRIVQVDFLSSSWFLSAELVKTLFIETPFTFMTGEDLHLSYQLQKYRNAGSFVLPVDPKDQDTWGDSEHRLAYVSETTVIFKDIVQVRDDQWWRALSTGYMTQWAAMYPQKIDALFYAHSLEEVKALSPLIAKFRSTVGKKAYIAVSGGSYCPCEEAAAALNWPKSVCRERRFKIFDLGIGAVSNSSDSEVPVLQAVYSSMKGLVKIHNPSVLITVTDIDTNVKKALKMASETNPNSTLVLLPRSSVSKVLWMADLRSTALPNWNRMRISVNIITQNRATSLKRLLKSLSDAYYTGDEISISFNMDSKVDEETVKLVNSFQWHHGTKTLRRRIIQGGLIRAVSESWYPSSDDDFGLLLEDDIEVSPYYYLWIKYALLAYHYDPQVSFPELSSISLYTPRLVEVVKERPKWNATEFFKRIHPNTPYLHQLPCSWGAVFFPKQWREFYVYMNMRFTENAKQNPVQIPKSRTNGWQASWKKFLIDMMYLRGYVSLYPNFPKQASFSTNHMEPGAHISAKDNVLKHDKTDFEVPLLKEHFQGLLPGGKLPPASKLPSLNLFNQAVSLRGLKAAGAKLGQDVIGCNNMTEVVIVHHETGLPSHCAKF</sequence>
<dbReference type="EMBL" id="JAMYWD010000002">
    <property type="protein sequence ID" value="KAJ4979815.1"/>
    <property type="molecule type" value="Genomic_DNA"/>
</dbReference>
<keyword evidence="1" id="KW-0472">Membrane</keyword>
<dbReference type="SUPFAM" id="SSF53448">
    <property type="entry name" value="Nucleotide-diphospho-sugar transferases"/>
    <property type="match status" value="2"/>
</dbReference>
<protein>
    <submittedName>
        <fullName evidence="2">Uncharacterized protein</fullName>
    </submittedName>
</protein>
<dbReference type="Gene3D" id="3.90.550.10">
    <property type="entry name" value="Spore Coat Polysaccharide Biosynthesis Protein SpsA, Chain A"/>
    <property type="match status" value="2"/>
</dbReference>
<dbReference type="PANTHER" id="PTHR33604">
    <property type="entry name" value="OSJNBA0004B13.7 PROTEIN"/>
    <property type="match status" value="1"/>
</dbReference>
<name>A0A9Q0R1U0_9MAGN</name>
<gene>
    <name evidence="2" type="ORF">NE237_010595</name>
</gene>
<keyword evidence="1" id="KW-0812">Transmembrane</keyword>
<accession>A0A9Q0R1U0</accession>
<dbReference type="OrthoDB" id="2020070at2759"/>
<dbReference type="Proteomes" id="UP001141806">
    <property type="component" value="Unassembled WGS sequence"/>
</dbReference>
<comment type="caution">
    <text evidence="2">The sequence shown here is derived from an EMBL/GenBank/DDBJ whole genome shotgun (WGS) entry which is preliminary data.</text>
</comment>
<organism evidence="2 3">
    <name type="scientific">Protea cynaroides</name>
    <dbReference type="NCBI Taxonomy" id="273540"/>
    <lineage>
        <taxon>Eukaryota</taxon>
        <taxon>Viridiplantae</taxon>
        <taxon>Streptophyta</taxon>
        <taxon>Embryophyta</taxon>
        <taxon>Tracheophyta</taxon>
        <taxon>Spermatophyta</taxon>
        <taxon>Magnoliopsida</taxon>
        <taxon>Proteales</taxon>
        <taxon>Proteaceae</taxon>
        <taxon>Protea</taxon>
    </lineage>
</organism>
<dbReference type="AlphaFoldDB" id="A0A9Q0R1U0"/>
<dbReference type="InterPro" id="IPR029044">
    <property type="entry name" value="Nucleotide-diphossugar_trans"/>
</dbReference>
<feature type="transmembrane region" description="Helical" evidence="1">
    <location>
        <begin position="57"/>
        <end position="79"/>
    </location>
</feature>
<reference evidence="2" key="1">
    <citation type="journal article" date="2023" name="Plant J.">
        <title>The genome of the king protea, Protea cynaroides.</title>
        <authorList>
            <person name="Chang J."/>
            <person name="Duong T.A."/>
            <person name="Schoeman C."/>
            <person name="Ma X."/>
            <person name="Roodt D."/>
            <person name="Barker N."/>
            <person name="Li Z."/>
            <person name="Van de Peer Y."/>
            <person name="Mizrachi E."/>
        </authorList>
    </citation>
    <scope>NUCLEOTIDE SEQUENCE</scope>
    <source>
        <tissue evidence="2">Young leaves</tissue>
    </source>
</reference>
<keyword evidence="1" id="KW-1133">Transmembrane helix</keyword>
<evidence type="ECO:0000313" key="3">
    <source>
        <dbReference type="Proteomes" id="UP001141806"/>
    </source>
</evidence>
<evidence type="ECO:0000256" key="1">
    <source>
        <dbReference type="SAM" id="Phobius"/>
    </source>
</evidence>